<dbReference type="Gene3D" id="3.10.490.10">
    <property type="entry name" value="Gamma-glutamyl cyclotransferase-like"/>
    <property type="match status" value="1"/>
</dbReference>
<organism evidence="5 7">
    <name type="scientific">Cercospora beticola</name>
    <name type="common">Sugarbeet leaf spot fungus</name>
    <dbReference type="NCBI Taxonomy" id="122368"/>
    <lineage>
        <taxon>Eukaryota</taxon>
        <taxon>Fungi</taxon>
        <taxon>Dikarya</taxon>
        <taxon>Ascomycota</taxon>
        <taxon>Pezizomycotina</taxon>
        <taxon>Dothideomycetes</taxon>
        <taxon>Dothideomycetidae</taxon>
        <taxon>Mycosphaerellales</taxon>
        <taxon>Mycosphaerellaceae</taxon>
        <taxon>Cercospora</taxon>
    </lineage>
</organism>
<sequence>MASATPIEPTGRSAFFYGTLMAPSVLHRVCHGIADSSNPLYATHNLKTYPAILHNHRRHRVKQADYPGVVPCPNSSVRGTFVTGLTDADIFRLDIFEGDEYERRPVKVKVLKEEGDAETGEGNVEGEEFSAETYIWTSSRDDLEDREWDFAEFRREKERYWVGAKGAGEYAGRPSIIEVDEAVAAAQNMTDGTRGRAAHGGHITNALVEEQKKKVST</sequence>
<dbReference type="Pfam" id="PF06094">
    <property type="entry name" value="GGACT"/>
    <property type="match status" value="1"/>
</dbReference>
<dbReference type="GO" id="GO:0016740">
    <property type="term" value="F:transferase activity"/>
    <property type="evidence" value="ECO:0007669"/>
    <property type="project" value="UniProtKB-KW"/>
</dbReference>
<proteinExistence type="inferred from homology"/>
<reference evidence="6 8" key="2">
    <citation type="submission" date="2023-09" db="EMBL/GenBank/DDBJ databases">
        <title>Complete-Gapless Cercospora beticola genome.</title>
        <authorList>
            <person name="Wyatt N.A."/>
            <person name="Spanner R.E."/>
            <person name="Bolton M.D."/>
        </authorList>
    </citation>
    <scope>NUCLEOTIDE SEQUENCE [LARGE SCALE GENOMIC DNA]</scope>
    <source>
        <strain evidence="6">Cb09-40</strain>
    </source>
</reference>
<comment type="similarity">
    <text evidence="1">Belongs to the gamma-glutamylcyclotransferase family.</text>
</comment>
<dbReference type="CDD" id="cd06661">
    <property type="entry name" value="GGCT_like"/>
    <property type="match status" value="1"/>
</dbReference>
<feature type="domain" description="Gamma-glutamylcyclotransferase AIG2-like" evidence="4">
    <location>
        <begin position="15"/>
        <end position="149"/>
    </location>
</feature>
<evidence type="ECO:0000256" key="1">
    <source>
        <dbReference type="ARBA" id="ARBA00008861"/>
    </source>
</evidence>
<dbReference type="InterPro" id="IPR009288">
    <property type="entry name" value="AIG2-like_dom"/>
</dbReference>
<evidence type="ECO:0000313" key="8">
    <source>
        <dbReference type="Proteomes" id="UP001302367"/>
    </source>
</evidence>
<evidence type="ECO:0000259" key="4">
    <source>
        <dbReference type="Pfam" id="PF06094"/>
    </source>
</evidence>
<protein>
    <recommendedName>
        <fullName evidence="3">Putative gamma-glutamylcyclotransferase</fullName>
    </recommendedName>
</protein>
<dbReference type="EMBL" id="CP134190">
    <property type="protein sequence ID" value="WPB06401.1"/>
    <property type="molecule type" value="Genomic_DNA"/>
</dbReference>
<dbReference type="InterPro" id="IPR045038">
    <property type="entry name" value="AIG2-like"/>
</dbReference>
<dbReference type="InterPro" id="IPR036568">
    <property type="entry name" value="GGCT-like_sf"/>
</dbReference>
<dbReference type="PANTHER" id="PTHR31544">
    <property type="entry name" value="AIG2-LIKE PROTEIN D"/>
    <property type="match status" value="1"/>
</dbReference>
<evidence type="ECO:0000313" key="7">
    <source>
        <dbReference type="Proteomes" id="UP000230605"/>
    </source>
</evidence>
<evidence type="ECO:0000313" key="6">
    <source>
        <dbReference type="EMBL" id="WPB06401.1"/>
    </source>
</evidence>
<reference evidence="5 7" key="1">
    <citation type="submission" date="2015-10" db="EMBL/GenBank/DDBJ databases">
        <title>The cercosporin biosynthetic gene cluster was horizontally transferred to several fungal lineages and shown to be expanded in Cercospora beticola based on microsynteny with recipient genomes.</title>
        <authorList>
            <person name="De Jonge R."/>
            <person name="Ebert M.K."/>
            <person name="Suttle J.C."/>
            <person name="Jurick Ii W.M."/>
            <person name="Secor G.A."/>
            <person name="Thomma B.P."/>
            <person name="Van De Peer Y."/>
            <person name="Bolton M.D."/>
        </authorList>
    </citation>
    <scope>NUCLEOTIDE SEQUENCE [LARGE SCALE GENOMIC DNA]</scope>
    <source>
        <strain evidence="5 7">09-40</strain>
    </source>
</reference>
<keyword evidence="8" id="KW-1185">Reference proteome</keyword>
<keyword evidence="2" id="KW-0808">Transferase</keyword>
<dbReference type="SUPFAM" id="SSF110857">
    <property type="entry name" value="Gamma-glutamyl cyclotransferase-like"/>
    <property type="match status" value="1"/>
</dbReference>
<name>A0A2G5HG06_CERBT</name>
<accession>A0A2G5HG06</accession>
<dbReference type="Proteomes" id="UP001302367">
    <property type="component" value="Chromosome 7"/>
</dbReference>
<dbReference type="AlphaFoldDB" id="A0A2G5HG06"/>
<evidence type="ECO:0000256" key="3">
    <source>
        <dbReference type="ARBA" id="ARBA00030602"/>
    </source>
</evidence>
<dbReference type="InterPro" id="IPR013024">
    <property type="entry name" value="GGCT-like"/>
</dbReference>
<dbReference type="Proteomes" id="UP000230605">
    <property type="component" value="Chromosome 7"/>
</dbReference>
<dbReference type="EMBL" id="LKMD01000106">
    <property type="protein sequence ID" value="PIA91470.1"/>
    <property type="molecule type" value="Genomic_DNA"/>
</dbReference>
<evidence type="ECO:0000256" key="2">
    <source>
        <dbReference type="ARBA" id="ARBA00022679"/>
    </source>
</evidence>
<evidence type="ECO:0000313" key="5">
    <source>
        <dbReference type="EMBL" id="PIA91470.1"/>
    </source>
</evidence>
<gene>
    <name evidence="5" type="ORF">CB0940_09290</name>
    <name evidence="6" type="ORF">RHO25_011058</name>
</gene>
<dbReference type="OrthoDB" id="1044435at2759"/>
<dbReference type="PANTHER" id="PTHR31544:SF2">
    <property type="entry name" value="AIG2-LIKE PROTEIN D"/>
    <property type="match status" value="1"/>
</dbReference>